<dbReference type="SUPFAM" id="SSF46689">
    <property type="entry name" value="Homeodomain-like"/>
    <property type="match status" value="2"/>
</dbReference>
<dbReference type="PANTHER" id="PTHR43280:SF2">
    <property type="entry name" value="HTH-TYPE TRANSCRIPTIONAL REGULATOR EXSA"/>
    <property type="match status" value="1"/>
</dbReference>
<keyword evidence="2" id="KW-0238">DNA-binding</keyword>
<feature type="domain" description="HTH araC/xylS-type" evidence="5">
    <location>
        <begin position="675"/>
        <end position="772"/>
    </location>
</feature>
<evidence type="ECO:0000259" key="5">
    <source>
        <dbReference type="PROSITE" id="PS01124"/>
    </source>
</evidence>
<keyword evidence="3" id="KW-0804">Transcription</keyword>
<dbReference type="PROSITE" id="PS01124">
    <property type="entry name" value="HTH_ARAC_FAMILY_2"/>
    <property type="match status" value="1"/>
</dbReference>
<gene>
    <name evidence="6" type="primary">ytdP</name>
    <name evidence="6" type="ORF">GCM10007362_16010</name>
</gene>
<dbReference type="SMART" id="SM00342">
    <property type="entry name" value="HTH_ARAC"/>
    <property type="match status" value="1"/>
</dbReference>
<keyword evidence="4" id="KW-0812">Transmembrane</keyword>
<dbReference type="Pfam" id="PF17853">
    <property type="entry name" value="GGDEF_2"/>
    <property type="match status" value="1"/>
</dbReference>
<proteinExistence type="predicted"/>
<evidence type="ECO:0000256" key="4">
    <source>
        <dbReference type="SAM" id="Phobius"/>
    </source>
</evidence>
<keyword evidence="4" id="KW-0472">Membrane</keyword>
<evidence type="ECO:0000256" key="1">
    <source>
        <dbReference type="ARBA" id="ARBA00023015"/>
    </source>
</evidence>
<evidence type="ECO:0000313" key="6">
    <source>
        <dbReference type="EMBL" id="GGH75163.1"/>
    </source>
</evidence>
<sequence>MSEFTQSVKRNARRILPADSYLNRLIWLGCLSVLIPILLIGSAYYYISTNRLTAQFQADSEESLLLLKDRMEQTLGSIENVSLQLSMEPLIRRALADPGYNEDYLAQMELLDLFQARRGTEGLIGDIVFYRTESGTTLSNTYGHVAESDFRYRTDLKEALERGESGWMRLGEAAREGYVSYVRPLPVMLSGEPQGLLVMQVDEAGLDRMLKSYRTSLEDQALLVLAPNGTPLLQAYGGEPGGAVPRAEDLRLASEGEETSGSELMRGEEGQALLAFQRTSFGRTYVSWLPEASMMKQLSWIRGLIFFTAGACLLFGLILSVVTSKLAYNPVQRLLQHGARLRSGQSGGSDRDGNEIEYIRSCLDYLNEQAGSLDRYVRSMQPDLRDRFFQKLLRGDYAVDTGELQRQCSRYGIDSSGEAAVVMVKVEDLLREKRFLPQEGAVIRFAVRNVMNELLQANGLSGWTAEDGEKESAAVLCFPPGTSPKTIRESVGRYAQQIVESLARYLSFSAAVGIGRQVPLHKLPESVSEARTALKYRLFRDADRVLWYEEPIRLEAGSPLFLYPKEVERSLIEALSEEDSARAEAALEEFTDRVRTAGSYNVISQCYHVLLSALIQALEANGAVPGKLFGENLFEQLKENQTSREMHGWFAGMVFPVWMRIRSENAGNSSRQLLRRVCAQIESDEDGSLTLSECAENEGISASTLSRLFKKEMGISFVEYMIEFKVNKAKRLLKETDCSVMDIAGMVGYSERNLNRTFQRCLDMSPGQYRTLHR</sequence>
<name>A0ABQ1ZT86_9BACL</name>
<keyword evidence="1" id="KW-0805">Transcription regulation</keyword>
<keyword evidence="7" id="KW-1185">Reference proteome</keyword>
<dbReference type="InterPro" id="IPR009057">
    <property type="entry name" value="Homeodomain-like_sf"/>
</dbReference>
<accession>A0ABQ1ZT86</accession>
<dbReference type="Proteomes" id="UP000605427">
    <property type="component" value="Unassembled WGS sequence"/>
</dbReference>
<dbReference type="InterPro" id="IPR018060">
    <property type="entry name" value="HTH_AraC"/>
</dbReference>
<dbReference type="Pfam" id="PF12833">
    <property type="entry name" value="HTH_18"/>
    <property type="match status" value="1"/>
</dbReference>
<comment type="caution">
    <text evidence="6">The sequence shown here is derived from an EMBL/GenBank/DDBJ whole genome shotgun (WGS) entry which is preliminary data.</text>
</comment>
<dbReference type="InterPro" id="IPR041522">
    <property type="entry name" value="CdaR_GGDEF"/>
</dbReference>
<evidence type="ECO:0000256" key="3">
    <source>
        <dbReference type="ARBA" id="ARBA00023163"/>
    </source>
</evidence>
<feature type="transmembrane region" description="Helical" evidence="4">
    <location>
        <begin position="304"/>
        <end position="328"/>
    </location>
</feature>
<dbReference type="Gene3D" id="1.10.10.60">
    <property type="entry name" value="Homeodomain-like"/>
    <property type="match status" value="2"/>
</dbReference>
<keyword evidence="4" id="KW-1133">Transmembrane helix</keyword>
<protein>
    <submittedName>
        <fullName evidence="6">HTH-type transcriptional regulator YtdP</fullName>
    </submittedName>
</protein>
<dbReference type="RefSeq" id="WP_172247258.1">
    <property type="nucleotide sequence ID" value="NZ_BMDD01000001.1"/>
</dbReference>
<dbReference type="EMBL" id="BMDD01000001">
    <property type="protein sequence ID" value="GGH75163.1"/>
    <property type="molecule type" value="Genomic_DNA"/>
</dbReference>
<evidence type="ECO:0000313" key="7">
    <source>
        <dbReference type="Proteomes" id="UP000605427"/>
    </source>
</evidence>
<reference evidence="7" key="1">
    <citation type="journal article" date="2019" name="Int. J. Syst. Evol. Microbiol.">
        <title>The Global Catalogue of Microorganisms (GCM) 10K type strain sequencing project: providing services to taxonomists for standard genome sequencing and annotation.</title>
        <authorList>
            <consortium name="The Broad Institute Genomics Platform"/>
            <consortium name="The Broad Institute Genome Sequencing Center for Infectious Disease"/>
            <person name="Wu L."/>
            <person name="Ma J."/>
        </authorList>
    </citation>
    <scope>NUCLEOTIDE SEQUENCE [LARGE SCALE GENOMIC DNA]</scope>
    <source>
        <strain evidence="7">CCM 8702</strain>
    </source>
</reference>
<dbReference type="PANTHER" id="PTHR43280">
    <property type="entry name" value="ARAC-FAMILY TRANSCRIPTIONAL REGULATOR"/>
    <property type="match status" value="1"/>
</dbReference>
<organism evidence="6 7">
    <name type="scientific">Saccharibacillus endophyticus</name>
    <dbReference type="NCBI Taxonomy" id="2060666"/>
    <lineage>
        <taxon>Bacteria</taxon>
        <taxon>Bacillati</taxon>
        <taxon>Bacillota</taxon>
        <taxon>Bacilli</taxon>
        <taxon>Bacillales</taxon>
        <taxon>Paenibacillaceae</taxon>
        <taxon>Saccharibacillus</taxon>
    </lineage>
</organism>
<evidence type="ECO:0000256" key="2">
    <source>
        <dbReference type="ARBA" id="ARBA00023125"/>
    </source>
</evidence>
<feature type="transmembrane region" description="Helical" evidence="4">
    <location>
        <begin position="25"/>
        <end position="47"/>
    </location>
</feature>